<dbReference type="AlphaFoldDB" id="A0A1J8QVA2"/>
<dbReference type="PANTHER" id="PTHR43763">
    <property type="entry name" value="XAA-PRO AMINOPEPTIDASE 1"/>
    <property type="match status" value="1"/>
</dbReference>
<dbReference type="SUPFAM" id="SSF53092">
    <property type="entry name" value="Creatinase/prolidase N-terminal domain"/>
    <property type="match status" value="1"/>
</dbReference>
<name>A0A1J8QVA2_9AGAM</name>
<evidence type="ECO:0000259" key="1">
    <source>
        <dbReference type="Pfam" id="PF01321"/>
    </source>
</evidence>
<dbReference type="InterPro" id="IPR000587">
    <property type="entry name" value="Creatinase_N"/>
</dbReference>
<comment type="caution">
    <text evidence="2">The sequence shown here is derived from an EMBL/GenBank/DDBJ whole genome shotgun (WGS) entry which is preliminary data.</text>
</comment>
<proteinExistence type="predicted"/>
<protein>
    <recommendedName>
        <fullName evidence="1">Creatinase N-terminal domain-containing protein</fullName>
    </recommendedName>
</protein>
<feature type="non-terminal residue" evidence="2">
    <location>
        <position position="137"/>
    </location>
</feature>
<dbReference type="Proteomes" id="UP000183567">
    <property type="component" value="Unassembled WGS sequence"/>
</dbReference>
<dbReference type="InterPro" id="IPR050422">
    <property type="entry name" value="X-Pro_aminopeptidase_P"/>
</dbReference>
<evidence type="ECO:0000313" key="3">
    <source>
        <dbReference type="Proteomes" id="UP000183567"/>
    </source>
</evidence>
<organism evidence="2 3">
    <name type="scientific">Rhizopogon vesiculosus</name>
    <dbReference type="NCBI Taxonomy" id="180088"/>
    <lineage>
        <taxon>Eukaryota</taxon>
        <taxon>Fungi</taxon>
        <taxon>Dikarya</taxon>
        <taxon>Basidiomycota</taxon>
        <taxon>Agaricomycotina</taxon>
        <taxon>Agaricomycetes</taxon>
        <taxon>Agaricomycetidae</taxon>
        <taxon>Boletales</taxon>
        <taxon>Suillineae</taxon>
        <taxon>Rhizopogonaceae</taxon>
        <taxon>Rhizopogon</taxon>
    </lineage>
</organism>
<dbReference type="InterPro" id="IPR029149">
    <property type="entry name" value="Creatin/AminoP/Spt16_N"/>
</dbReference>
<dbReference type="STRING" id="180088.A0A1J8QVA2"/>
<dbReference type="Gene3D" id="3.40.350.10">
    <property type="entry name" value="Creatinase/prolidase N-terminal domain"/>
    <property type="match status" value="1"/>
</dbReference>
<evidence type="ECO:0000313" key="2">
    <source>
        <dbReference type="EMBL" id="OJA17376.1"/>
    </source>
</evidence>
<dbReference type="PANTHER" id="PTHR43763:SF6">
    <property type="entry name" value="XAA-PRO AMINOPEPTIDASE 1"/>
    <property type="match status" value="1"/>
</dbReference>
<dbReference type="EMBL" id="LVVM01002043">
    <property type="protein sequence ID" value="OJA17376.1"/>
    <property type="molecule type" value="Genomic_DNA"/>
</dbReference>
<keyword evidence="3" id="KW-1185">Reference proteome</keyword>
<reference evidence="2 3" key="1">
    <citation type="submission" date="2016-03" db="EMBL/GenBank/DDBJ databases">
        <title>Comparative genomics of the ectomycorrhizal sister species Rhizopogon vinicolor and Rhizopogon vesiculosus (Basidiomycota: Boletales) reveals a divergence of the mating type B locus.</title>
        <authorList>
            <person name="Mujic A.B."/>
            <person name="Kuo A."/>
            <person name="Tritt A."/>
            <person name="Lipzen A."/>
            <person name="Chen C."/>
            <person name="Johnson J."/>
            <person name="Sharma A."/>
            <person name="Barry K."/>
            <person name="Grigoriev I.V."/>
            <person name="Spatafora J.W."/>
        </authorList>
    </citation>
    <scope>NUCLEOTIDE SEQUENCE [LARGE SCALE GENOMIC DNA]</scope>
    <source>
        <strain evidence="2 3">AM-OR11-056</strain>
    </source>
</reference>
<sequence>MTLVGSAYERKINNIKPIKEKTDTANRLEDVRKLMVKDKFDCYDKRREWIFGFTGSAGQAVVSRAAAYLIIDSQYLLQAWTELDSNWHLIPAGTASVDGPKDWVDWFSIQDCAKDANIGIDACMISHEKAASLNSQL</sequence>
<gene>
    <name evidence="2" type="ORF">AZE42_13862</name>
</gene>
<feature type="domain" description="Creatinase N-terminal" evidence="1">
    <location>
        <begin position="27"/>
        <end position="137"/>
    </location>
</feature>
<dbReference type="Pfam" id="PF01321">
    <property type="entry name" value="Creatinase_N"/>
    <property type="match status" value="1"/>
</dbReference>
<dbReference type="OrthoDB" id="9995434at2759"/>
<accession>A0A1J8QVA2</accession>